<sequence>MNQKMKRLVWAKATLIFIQFGSIAGFFLLALVFRGGYGMIKKSHLFKKEIVVIDSMESIQTAHGGQLVCVYFKTNKNISKDLVLPEGKERIKGIKDSIKIWNVPGDNNFTDYRYDDEHEFPKDKYIRQVIYAVLGYIFFIAGWIAAYYVNKKIKKIKNE</sequence>
<dbReference type="EMBL" id="AP035888">
    <property type="protein sequence ID" value="BFP66989.1"/>
    <property type="molecule type" value="Genomic_DNA"/>
</dbReference>
<keyword evidence="1" id="KW-0472">Membrane</keyword>
<keyword evidence="1" id="KW-1133">Transmembrane helix</keyword>
<organism evidence="2">
    <name type="scientific">Tenacibaculum sp. Pbs-1</name>
    <dbReference type="NCBI Taxonomy" id="3238748"/>
    <lineage>
        <taxon>Bacteria</taxon>
        <taxon>Pseudomonadati</taxon>
        <taxon>Bacteroidota</taxon>
        <taxon>Flavobacteriia</taxon>
        <taxon>Flavobacteriales</taxon>
        <taxon>Flavobacteriaceae</taxon>
        <taxon>Tenacibaculum</taxon>
    </lineage>
</organism>
<proteinExistence type="predicted"/>
<protein>
    <recommendedName>
        <fullName evidence="3">DUF3592 domain-containing protein</fullName>
    </recommendedName>
</protein>
<feature type="transmembrane region" description="Helical" evidence="1">
    <location>
        <begin position="12"/>
        <end position="33"/>
    </location>
</feature>
<keyword evidence="1" id="KW-0812">Transmembrane</keyword>
<evidence type="ECO:0000256" key="1">
    <source>
        <dbReference type="SAM" id="Phobius"/>
    </source>
</evidence>
<accession>A0AB33KTR1</accession>
<evidence type="ECO:0000313" key="2">
    <source>
        <dbReference type="EMBL" id="BFP66989.1"/>
    </source>
</evidence>
<evidence type="ECO:0008006" key="3">
    <source>
        <dbReference type="Google" id="ProtNLM"/>
    </source>
</evidence>
<dbReference type="AlphaFoldDB" id="A0AB33KTR1"/>
<name>A0AB33KTR1_9FLAO</name>
<gene>
    <name evidence="2" type="ORF">Pbs1_03320</name>
</gene>
<feature type="transmembrane region" description="Helical" evidence="1">
    <location>
        <begin position="129"/>
        <end position="149"/>
    </location>
</feature>
<reference evidence="2" key="1">
    <citation type="submission" date="2024-08" db="EMBL/GenBank/DDBJ databases">
        <title>Whole genome sequence of Tenacibaculum sp. strain pbs-1 associated with black-spot shell disease in Akoya pearl oysters.</title>
        <authorList>
            <person name="Sakatoku A."/>
            <person name="Suzuki T."/>
            <person name="Hatano K."/>
            <person name="Seki M."/>
            <person name="Tanaka D."/>
            <person name="Nakamura S."/>
            <person name="Suzuki N."/>
            <person name="Isshiki T."/>
        </authorList>
    </citation>
    <scope>NUCLEOTIDE SEQUENCE</scope>
    <source>
        <strain evidence="2">Pbs-1</strain>
    </source>
</reference>